<accession>A0A392REE0</accession>
<organism evidence="1 2">
    <name type="scientific">Trifolium medium</name>
    <dbReference type="NCBI Taxonomy" id="97028"/>
    <lineage>
        <taxon>Eukaryota</taxon>
        <taxon>Viridiplantae</taxon>
        <taxon>Streptophyta</taxon>
        <taxon>Embryophyta</taxon>
        <taxon>Tracheophyta</taxon>
        <taxon>Spermatophyta</taxon>
        <taxon>Magnoliopsida</taxon>
        <taxon>eudicotyledons</taxon>
        <taxon>Gunneridae</taxon>
        <taxon>Pentapetalae</taxon>
        <taxon>rosids</taxon>
        <taxon>fabids</taxon>
        <taxon>Fabales</taxon>
        <taxon>Fabaceae</taxon>
        <taxon>Papilionoideae</taxon>
        <taxon>50 kb inversion clade</taxon>
        <taxon>NPAAA clade</taxon>
        <taxon>Hologalegina</taxon>
        <taxon>IRL clade</taxon>
        <taxon>Trifolieae</taxon>
        <taxon>Trifolium</taxon>
    </lineage>
</organism>
<reference evidence="1 2" key="1">
    <citation type="journal article" date="2018" name="Front. Plant Sci.">
        <title>Red Clover (Trifolium pratense) and Zigzag Clover (T. medium) - A Picture of Genomic Similarities and Differences.</title>
        <authorList>
            <person name="Dluhosova J."/>
            <person name="Istvanek J."/>
            <person name="Nedelnik J."/>
            <person name="Repkova J."/>
        </authorList>
    </citation>
    <scope>NUCLEOTIDE SEQUENCE [LARGE SCALE GENOMIC DNA]</scope>
    <source>
        <strain evidence="2">cv. 10/8</strain>
        <tissue evidence="1">Leaf</tissue>
    </source>
</reference>
<dbReference type="EMBL" id="LXQA010213241">
    <property type="protein sequence ID" value="MCI34394.1"/>
    <property type="molecule type" value="Genomic_DNA"/>
</dbReference>
<feature type="non-terminal residue" evidence="1">
    <location>
        <position position="31"/>
    </location>
</feature>
<evidence type="ECO:0000313" key="1">
    <source>
        <dbReference type="EMBL" id="MCI34394.1"/>
    </source>
</evidence>
<evidence type="ECO:0000313" key="2">
    <source>
        <dbReference type="Proteomes" id="UP000265520"/>
    </source>
</evidence>
<protein>
    <submittedName>
        <fullName evidence="1">Uncharacterized protein</fullName>
    </submittedName>
</protein>
<dbReference type="AlphaFoldDB" id="A0A392REE0"/>
<sequence length="31" mass="3748">MRHRGRERCGEKDERVHEMRRCGEKVYGSAE</sequence>
<name>A0A392REE0_9FABA</name>
<proteinExistence type="predicted"/>
<comment type="caution">
    <text evidence="1">The sequence shown here is derived from an EMBL/GenBank/DDBJ whole genome shotgun (WGS) entry which is preliminary data.</text>
</comment>
<keyword evidence="2" id="KW-1185">Reference proteome</keyword>
<dbReference type="Proteomes" id="UP000265520">
    <property type="component" value="Unassembled WGS sequence"/>
</dbReference>